<evidence type="ECO:0000256" key="1">
    <source>
        <dbReference type="ARBA" id="ARBA00004123"/>
    </source>
</evidence>
<dbReference type="GO" id="GO:0003677">
    <property type="term" value="F:DNA binding"/>
    <property type="evidence" value="ECO:0007669"/>
    <property type="project" value="UniProtKB-UniRule"/>
</dbReference>
<evidence type="ECO:0000256" key="9">
    <source>
        <dbReference type="RuleBase" id="RU000682"/>
    </source>
</evidence>
<evidence type="ECO:0000256" key="2">
    <source>
        <dbReference type="ARBA" id="ARBA00022473"/>
    </source>
</evidence>
<evidence type="ECO:0000256" key="7">
    <source>
        <dbReference type="ARBA" id="ARBA00038425"/>
    </source>
</evidence>
<evidence type="ECO:0000313" key="13">
    <source>
        <dbReference type="Proteomes" id="UP000694726"/>
    </source>
</evidence>
<keyword evidence="5 8" id="KW-0371">Homeobox</keyword>
<sequence length="203" mass="22217">MNPAGLRMCGGDGAGPGPLPFSVESLLEAERGLGSEPTEPREERPRGAAEPRTWFPLAAPSSSPRKCPAARSQGFCCTLGRSAQPKTPGFLSQILSCRRKFRQKQYLSIAERAEFSGSLSLSETQVKIWFQNRRAKAKRLQEAELERMKLAARPLLHPFALPFPLGTHLYGFPAVSRGAAGSLPQVPGRLPSPLAAYCRYYFS</sequence>
<comment type="subcellular location">
    <subcellularLocation>
        <location evidence="1 8 9">Nucleus</location>
    </subcellularLocation>
</comment>
<dbReference type="InterPro" id="IPR001356">
    <property type="entry name" value="HD"/>
</dbReference>
<feature type="DNA-binding region" description="Homeobox" evidence="8">
    <location>
        <begin position="82"/>
        <end position="141"/>
    </location>
</feature>
<dbReference type="InterPro" id="IPR050674">
    <property type="entry name" value="Msh_Homeobox_Regulators"/>
</dbReference>
<dbReference type="Pfam" id="PF00046">
    <property type="entry name" value="Homeodomain"/>
    <property type="match status" value="1"/>
</dbReference>
<dbReference type="InterPro" id="IPR009057">
    <property type="entry name" value="Homeodomain-like_sf"/>
</dbReference>
<dbReference type="PRINTS" id="PR00024">
    <property type="entry name" value="HOMEOBOX"/>
</dbReference>
<dbReference type="PANTHER" id="PTHR24338">
    <property type="entry name" value="HOMEOBOX PROTEIN MSX"/>
    <property type="match status" value="1"/>
</dbReference>
<dbReference type="PROSITE" id="PS50071">
    <property type="entry name" value="HOMEOBOX_2"/>
    <property type="match status" value="1"/>
</dbReference>
<keyword evidence="2" id="KW-0217">Developmental protein</keyword>
<organism evidence="12 13">
    <name type="scientific">Sus scrofa</name>
    <name type="common">Pig</name>
    <dbReference type="NCBI Taxonomy" id="9823"/>
    <lineage>
        <taxon>Eukaryota</taxon>
        <taxon>Metazoa</taxon>
        <taxon>Chordata</taxon>
        <taxon>Craniata</taxon>
        <taxon>Vertebrata</taxon>
        <taxon>Euteleostomi</taxon>
        <taxon>Mammalia</taxon>
        <taxon>Eutheria</taxon>
        <taxon>Laurasiatheria</taxon>
        <taxon>Artiodactyla</taxon>
        <taxon>Suina</taxon>
        <taxon>Suidae</taxon>
        <taxon>Sus</taxon>
    </lineage>
</organism>
<evidence type="ECO:0000259" key="11">
    <source>
        <dbReference type="PROSITE" id="PS50071"/>
    </source>
</evidence>
<feature type="domain" description="Homeobox" evidence="11">
    <location>
        <begin position="80"/>
        <end position="140"/>
    </location>
</feature>
<evidence type="ECO:0000256" key="5">
    <source>
        <dbReference type="ARBA" id="ARBA00023155"/>
    </source>
</evidence>
<dbReference type="SUPFAM" id="SSF46689">
    <property type="entry name" value="Homeodomain-like"/>
    <property type="match status" value="1"/>
</dbReference>
<accession>A0A8D0Q898</accession>
<keyword evidence="3" id="KW-0678">Repressor</keyword>
<evidence type="ECO:0000256" key="3">
    <source>
        <dbReference type="ARBA" id="ARBA00022491"/>
    </source>
</evidence>
<evidence type="ECO:0000256" key="4">
    <source>
        <dbReference type="ARBA" id="ARBA00023125"/>
    </source>
</evidence>
<evidence type="ECO:0000313" key="12">
    <source>
        <dbReference type="Ensembl" id="ENSSSCP00015044178.1"/>
    </source>
</evidence>
<dbReference type="Gene3D" id="1.10.10.60">
    <property type="entry name" value="Homeodomain-like"/>
    <property type="match status" value="1"/>
</dbReference>
<evidence type="ECO:0000256" key="10">
    <source>
        <dbReference type="SAM" id="MobiDB-lite"/>
    </source>
</evidence>
<evidence type="ECO:0000256" key="8">
    <source>
        <dbReference type="PROSITE-ProRule" id="PRU00108"/>
    </source>
</evidence>
<dbReference type="InterPro" id="IPR017970">
    <property type="entry name" value="Homeobox_CS"/>
</dbReference>
<dbReference type="GO" id="GO:0005634">
    <property type="term" value="C:nucleus"/>
    <property type="evidence" value="ECO:0007669"/>
    <property type="project" value="UniProtKB-SubCell"/>
</dbReference>
<evidence type="ECO:0000256" key="6">
    <source>
        <dbReference type="ARBA" id="ARBA00023242"/>
    </source>
</evidence>
<dbReference type="Ensembl" id="ENSSSCT00015105414.1">
    <property type="protein sequence ID" value="ENSSSCP00015044178.1"/>
    <property type="gene ID" value="ENSSSCG00015077945.1"/>
</dbReference>
<feature type="compositionally biased region" description="Basic and acidic residues" evidence="10">
    <location>
        <begin position="28"/>
        <end position="49"/>
    </location>
</feature>
<dbReference type="GO" id="GO:0000981">
    <property type="term" value="F:DNA-binding transcription factor activity, RNA polymerase II-specific"/>
    <property type="evidence" value="ECO:0007669"/>
    <property type="project" value="InterPro"/>
</dbReference>
<dbReference type="InterPro" id="IPR020479">
    <property type="entry name" value="HD_metazoa"/>
</dbReference>
<keyword evidence="4 8" id="KW-0238">DNA-binding</keyword>
<proteinExistence type="inferred from homology"/>
<dbReference type="Proteomes" id="UP000694726">
    <property type="component" value="Unplaced"/>
</dbReference>
<keyword evidence="6 8" id="KW-0539">Nucleus</keyword>
<dbReference type="SMART" id="SM00389">
    <property type="entry name" value="HOX"/>
    <property type="match status" value="1"/>
</dbReference>
<dbReference type="CDD" id="cd00086">
    <property type="entry name" value="homeodomain"/>
    <property type="match status" value="1"/>
</dbReference>
<feature type="region of interest" description="Disordered" evidence="10">
    <location>
        <begin position="1"/>
        <end position="52"/>
    </location>
</feature>
<protein>
    <recommendedName>
        <fullName evidence="11">Homeobox domain-containing protein</fullName>
    </recommendedName>
</protein>
<name>A0A8D0Q898_PIG</name>
<dbReference type="PANTHER" id="PTHR24338:SF9">
    <property type="entry name" value="HOMEOBOX PROTEIN MSX-3"/>
    <property type="match status" value="1"/>
</dbReference>
<comment type="similarity">
    <text evidence="7">Belongs to the Msh homeobox family.</text>
</comment>
<dbReference type="AlphaFoldDB" id="A0A8D0Q898"/>
<reference evidence="12" key="1">
    <citation type="submission" date="2025-08" db="UniProtKB">
        <authorList>
            <consortium name="Ensembl"/>
        </authorList>
    </citation>
    <scope>IDENTIFICATION</scope>
</reference>
<dbReference type="PROSITE" id="PS00027">
    <property type="entry name" value="HOMEOBOX_1"/>
    <property type="match status" value="1"/>
</dbReference>